<keyword evidence="1" id="KW-0456">Lyase</keyword>
<dbReference type="Gene3D" id="1.10.40.30">
    <property type="entry name" value="Fumarase/aspartase (C-terminal domain)"/>
    <property type="match status" value="1"/>
</dbReference>
<organism evidence="3 4">
    <name type="scientific">Streptomyces graminofaciens</name>
    <dbReference type="NCBI Taxonomy" id="68212"/>
    <lineage>
        <taxon>Bacteria</taxon>
        <taxon>Bacillati</taxon>
        <taxon>Actinomycetota</taxon>
        <taxon>Actinomycetes</taxon>
        <taxon>Kitasatosporales</taxon>
        <taxon>Streptomycetaceae</taxon>
        <taxon>Streptomyces</taxon>
    </lineage>
</organism>
<gene>
    <name evidence="3" type="ORF">SGFS_028010</name>
</gene>
<dbReference type="SUPFAM" id="SSF48557">
    <property type="entry name" value="L-aspartase-like"/>
    <property type="match status" value="1"/>
</dbReference>
<evidence type="ECO:0000313" key="4">
    <source>
        <dbReference type="Proteomes" id="UP001321542"/>
    </source>
</evidence>
<dbReference type="PANTHER" id="PTHR42696:SF2">
    <property type="entry name" value="ASPARTATE AMMONIA-LYASE"/>
    <property type="match status" value="1"/>
</dbReference>
<dbReference type="InterPro" id="IPR018951">
    <property type="entry name" value="Fumarase_C_C"/>
</dbReference>
<reference evidence="3 4" key="2">
    <citation type="journal article" date="2023" name="ChemBioChem">
        <title>Acyltransferase Domain Exchange between Two Independent Type I Polyketide Synthases in the Same Producer Strain of Macrolide Antibiotics.</title>
        <authorList>
            <person name="Kudo F."/>
            <person name="Kishikawa K."/>
            <person name="Tsuboi K."/>
            <person name="Kido T."/>
            <person name="Usui T."/>
            <person name="Hashimoto J."/>
            <person name="Shin-Ya K."/>
            <person name="Miyanaga A."/>
            <person name="Eguchi T."/>
        </authorList>
    </citation>
    <scope>NUCLEOTIDE SEQUENCE [LARGE SCALE GENOMIC DNA]</scope>
    <source>
        <strain evidence="3 4">A-8890</strain>
    </source>
</reference>
<dbReference type="Proteomes" id="UP001321542">
    <property type="component" value="Chromosome"/>
</dbReference>
<evidence type="ECO:0000313" key="3">
    <source>
        <dbReference type="EMBL" id="BBC31507.1"/>
    </source>
</evidence>
<dbReference type="Pfam" id="PF10415">
    <property type="entry name" value="FumaraseC_C"/>
    <property type="match status" value="1"/>
</dbReference>
<keyword evidence="4" id="KW-1185">Reference proteome</keyword>
<evidence type="ECO:0000259" key="2">
    <source>
        <dbReference type="Pfam" id="PF10415"/>
    </source>
</evidence>
<reference evidence="3 4" key="1">
    <citation type="journal article" date="2010" name="ChemBioChem">
        <title>Cloning and characterization of the biosynthetic gene cluster of 16-membered macrolide antibiotic FD-891: involvement of a dual functional cytochrome P450 monooxygenase catalyzing epoxidation and hydroxylation.</title>
        <authorList>
            <person name="Kudo F."/>
            <person name="Motegi A."/>
            <person name="Mizoue K."/>
            <person name="Eguchi T."/>
        </authorList>
    </citation>
    <scope>NUCLEOTIDE SEQUENCE [LARGE SCALE GENOMIC DNA]</scope>
    <source>
        <strain evidence="3 4">A-8890</strain>
    </source>
</reference>
<name>A0ABM7F6L6_9ACTN</name>
<feature type="domain" description="Fumarase C C-terminal" evidence="2">
    <location>
        <begin position="2"/>
        <end position="53"/>
    </location>
</feature>
<evidence type="ECO:0000256" key="1">
    <source>
        <dbReference type="ARBA" id="ARBA00023239"/>
    </source>
</evidence>
<accession>A0ABM7F6L6</accession>
<protein>
    <recommendedName>
        <fullName evidence="2">Fumarase C C-terminal domain-containing protein</fullName>
    </recommendedName>
</protein>
<dbReference type="InterPro" id="IPR008948">
    <property type="entry name" value="L-Aspartase-like"/>
</dbReference>
<dbReference type="EMBL" id="AP018448">
    <property type="protein sequence ID" value="BBC31507.1"/>
    <property type="molecule type" value="Genomic_DNA"/>
</dbReference>
<sequence length="64" mass="6695">MTALAPHIGYAASTTLARQALDTGRAIKDLAAEAGLLTAEELDTILRPESLTGQASLPDTLTMR</sequence>
<dbReference type="PANTHER" id="PTHR42696">
    <property type="entry name" value="ASPARTATE AMMONIA-LYASE"/>
    <property type="match status" value="1"/>
</dbReference>
<proteinExistence type="predicted"/>
<dbReference type="InterPro" id="IPR051546">
    <property type="entry name" value="Aspartate_Ammonia-Lyase"/>
</dbReference>